<name>A0A411BW28_9CAUD</name>
<evidence type="ECO:0000313" key="2">
    <source>
        <dbReference type="EMBL" id="QAY05799.1"/>
    </source>
</evidence>
<proteinExistence type="predicted"/>
<evidence type="ECO:0000313" key="3">
    <source>
        <dbReference type="Proteomes" id="UP000290746"/>
    </source>
</evidence>
<dbReference type="Proteomes" id="UP000290746">
    <property type="component" value="Segment"/>
</dbReference>
<dbReference type="KEGG" id="vg:77929255"/>
<dbReference type="GeneID" id="77929255"/>
<protein>
    <submittedName>
        <fullName evidence="2">DNA binding protein</fullName>
    </submittedName>
</protein>
<dbReference type="EMBL" id="MK359313">
    <property type="protein sequence ID" value="QAY05799.1"/>
    <property type="molecule type" value="Genomic_DNA"/>
</dbReference>
<reference evidence="2 3" key="1">
    <citation type="submission" date="2019-01" db="EMBL/GenBank/DDBJ databases">
        <authorList>
            <person name="Braley A."/>
            <person name="Cevasco M.E."/>
            <person name="Cornely K.A."/>
            <person name="Deaver S."/>
            <person name="Easterwood J.C."/>
            <person name="Korey C.A."/>
            <person name="Neely M."/>
            <person name="Reyna N."/>
            <person name="Tobiason D."/>
            <person name="Wilczek M."/>
            <person name="Molloy S.D."/>
            <person name="Garlena R.A."/>
            <person name="Russell D.A."/>
            <person name="Pope W.H."/>
            <person name="Jacobs-Sera D."/>
            <person name="Hatfull G.F."/>
        </authorList>
    </citation>
    <scope>NUCLEOTIDE SEQUENCE [LARGE SCALE GENOMIC DNA]</scope>
</reference>
<gene>
    <name evidence="2" type="primary">61</name>
    <name evidence="2" type="ORF">SEA_VASANTI_61</name>
</gene>
<accession>A0A411BW28</accession>
<dbReference type="GO" id="GO:0006355">
    <property type="term" value="P:regulation of DNA-templated transcription"/>
    <property type="evidence" value="ECO:0007669"/>
    <property type="project" value="InterPro"/>
</dbReference>
<dbReference type="InterPro" id="IPR016032">
    <property type="entry name" value="Sig_transdc_resp-reg_C-effctor"/>
</dbReference>
<dbReference type="GO" id="GO:0003677">
    <property type="term" value="F:DNA binding"/>
    <property type="evidence" value="ECO:0007669"/>
    <property type="project" value="InterPro"/>
</dbReference>
<keyword evidence="3" id="KW-1185">Reference proteome</keyword>
<dbReference type="RefSeq" id="YP_010653421.1">
    <property type="nucleotide sequence ID" value="NC_070797.1"/>
</dbReference>
<sequence length="91" mass="10072">MTGRTDVQDVIAKRQIRVGTLAAQGLPPHAIARHLGAPLRTVRADLGAMEFELPTNTRAECGTTTGYRRHHKLGETPCDACRNAKRKARRR</sequence>
<feature type="region of interest" description="Disordered" evidence="1">
    <location>
        <begin position="68"/>
        <end position="91"/>
    </location>
</feature>
<evidence type="ECO:0000256" key="1">
    <source>
        <dbReference type="SAM" id="MobiDB-lite"/>
    </source>
</evidence>
<dbReference type="SUPFAM" id="SSF46894">
    <property type="entry name" value="C-terminal effector domain of the bipartite response regulators"/>
    <property type="match status" value="1"/>
</dbReference>
<organism evidence="2 3">
    <name type="scientific">Gordonia phage Vasanti</name>
    <dbReference type="NCBI Taxonomy" id="2502431"/>
    <lineage>
        <taxon>Viruses</taxon>
        <taxon>Duplodnaviria</taxon>
        <taxon>Heunggongvirae</taxon>
        <taxon>Uroviricota</taxon>
        <taxon>Caudoviricetes</taxon>
        <taxon>Attisvirus</taxon>
        <taxon>Attisvirus vasanti</taxon>
    </lineage>
</organism>